<dbReference type="InterPro" id="IPR015500">
    <property type="entry name" value="Peptidase_S8_subtilisin-rel"/>
</dbReference>
<protein>
    <submittedName>
        <fullName evidence="12">S8 family serine peptidase</fullName>
    </submittedName>
</protein>
<dbReference type="InterPro" id="IPR023827">
    <property type="entry name" value="Peptidase_S8_Asp-AS"/>
</dbReference>
<evidence type="ECO:0000256" key="2">
    <source>
        <dbReference type="ARBA" id="ARBA00022512"/>
    </source>
</evidence>
<evidence type="ECO:0000256" key="7">
    <source>
        <dbReference type="ARBA" id="ARBA00022825"/>
    </source>
</evidence>
<keyword evidence="7 9" id="KW-0720">Serine protease</keyword>
<accession>A0A5D4T8K6</accession>
<evidence type="ECO:0000313" key="13">
    <source>
        <dbReference type="Proteomes" id="UP000324517"/>
    </source>
</evidence>
<dbReference type="Pfam" id="PF00082">
    <property type="entry name" value="Peptidase_S8"/>
    <property type="match status" value="1"/>
</dbReference>
<dbReference type="Proteomes" id="UP000324517">
    <property type="component" value="Unassembled WGS sequence"/>
</dbReference>
<dbReference type="Pfam" id="PF00404">
    <property type="entry name" value="Dockerin_1"/>
    <property type="match status" value="1"/>
</dbReference>
<gene>
    <name evidence="12" type="ORF">FZC75_13805</name>
</gene>
<dbReference type="CDD" id="cd14254">
    <property type="entry name" value="Dockerin_II"/>
    <property type="match status" value="1"/>
</dbReference>
<feature type="active site" description="Charge relay system" evidence="8 9">
    <location>
        <position position="610"/>
    </location>
</feature>
<dbReference type="PANTHER" id="PTHR43806">
    <property type="entry name" value="PEPTIDASE S8"/>
    <property type="match status" value="1"/>
</dbReference>
<dbReference type="InterPro" id="IPR034213">
    <property type="entry name" value="S8_Vpr-like"/>
</dbReference>
<dbReference type="GO" id="GO:0000272">
    <property type="term" value="P:polysaccharide catabolic process"/>
    <property type="evidence" value="ECO:0007669"/>
    <property type="project" value="InterPro"/>
</dbReference>
<evidence type="ECO:0000256" key="8">
    <source>
        <dbReference type="PIRSR" id="PIRSR615500-1"/>
    </source>
</evidence>
<dbReference type="InterPro" id="IPR003137">
    <property type="entry name" value="PA_domain"/>
</dbReference>
<evidence type="ECO:0000256" key="10">
    <source>
        <dbReference type="RuleBase" id="RU003355"/>
    </source>
</evidence>
<evidence type="ECO:0000259" key="11">
    <source>
        <dbReference type="PROSITE" id="PS51766"/>
    </source>
</evidence>
<dbReference type="Gene3D" id="2.60.40.4130">
    <property type="match status" value="1"/>
</dbReference>
<sequence>MTQGVKRMKSRKLPKIVLSVGILLGSALPIGSETVVQAEPKQNAMNIVASLSKEQREALDKLETNRSIRGLQLSRDIDLKSEENVTVIVEFEQLPAKAETVSKSLKGEEVPLEKAKKMVEESHEKFKKELDDKLVPKEKSGKANYEVKHSYKNAFNGIALSLPANKVENLLDSDVVKAVYSELEVQLTPPPKLTEEEEATTKVDSILFMNIDQLHKEGFTGKGVKVGVIDTGVDYNHPDIKDAYKGGYDFVDNDDDPMEATYEDWKAAPGYPEVNQGNTYYTNHGTHVSGTIVGQAENDSDYKVIGVAPEADLYAYRVLGPYGSGSNSAIIAGIDRAVAEGMDVINLSLGAQTNNPLDAASLTVNNAVLSGVTAVVAAGNSGDLGNSTLGSPGAAALALTVGASSAPSFVTTYNGMFSADGKESNGTLQLMTNKWTDDFRKLEGQNYEMVEVGEGGPADYNGKDVDGKVAFVARGTYALIDKMNYAKQNGAAGVVIYNNVPDDGHIPHYLGENNENIPTFSLSNQDGLAVKELFKQGSPTITLGEMGEAEISGDELASFSSKGPSGTLYDIKPDVTAPGVNILSTVPAYMHNKEDSTDYSFAYQRLSGTSMASPQVAGIAALLLQAHPDYTPSDIKSIIMNTADPLQNQYSVFEVGAGRVDPMQALHSDTFISVLDETPFIENGEETIIPEQTGGLSYGFIPMGDEHITKTTNLSITNNSKKNKKYDISVEYNVGAEASGSLDAVENGVRLNVPRSIKVKKNKEGRFNAFLTIPKSSQKGTYEGYIVIKNQKDTDEIYRIPFGAKVVEEGIGHFEVYTPSISTNRVKNPYSRKATDLDFRLNSPMETLDWILVDPDTKEDLGWITGVNATGAAIDYDYFIEDGFAGYYFPFTGHEKKPISYTRIRAEDGIYEVKMIGTTKDGRQFARTSTISLDNSEPQVTFDETNAMPKGDNPIVVLPEGQDSVTLSGTLIDQELNEAQQAGISLSQADNNLWYGQTGPNVRLEVDENGRFSQELNVATNSIREIQYLGADYAGNTAIPKVVYYAKEGSQFIFAKPDKESYRMGDKIKYTFYAHNLENAKDFSMTLNYQDKFFDESIDFQLGDQLSEGSELIETTTKPGTTRTIIDITIPDEGVSGDVALFEMIADTKADEFRHAFSPLFSATTMQINKGLRITTKMGIHPIYPTISQVDAGYLGAEGLLTDKGGFDYSRDYSKVGAAIHLEDMEGTTYPARLEANGRLYVDNLPVTVKKYTMIIDVPGHYTTYTPLEVGYEVNGTDIGEWISYRTAVSKPGDINKDNVVDIYDVLLLHEHWGTENRSTDINFDGTTNELDFQLLEKYYLSENDFVLDTPDPQPEANGMTIEKIKKELGITS</sequence>
<dbReference type="PROSITE" id="PS51766">
    <property type="entry name" value="DOCKERIN"/>
    <property type="match status" value="1"/>
</dbReference>
<dbReference type="Pfam" id="PF02225">
    <property type="entry name" value="PA"/>
    <property type="match status" value="1"/>
</dbReference>
<proteinExistence type="inferred from homology"/>
<dbReference type="GO" id="GO:0004553">
    <property type="term" value="F:hydrolase activity, hydrolyzing O-glycosyl compounds"/>
    <property type="evidence" value="ECO:0007669"/>
    <property type="project" value="InterPro"/>
</dbReference>
<dbReference type="CDD" id="cd07474">
    <property type="entry name" value="Peptidases_S8_subtilisin_Vpr-like"/>
    <property type="match status" value="1"/>
</dbReference>
<dbReference type="InterPro" id="IPR023828">
    <property type="entry name" value="Peptidase_S8_Ser-AS"/>
</dbReference>
<dbReference type="InterPro" id="IPR036439">
    <property type="entry name" value="Dockerin_dom_sf"/>
</dbReference>
<dbReference type="CDD" id="cd02133">
    <property type="entry name" value="PA_C5a_like"/>
    <property type="match status" value="1"/>
</dbReference>
<feature type="domain" description="Dockerin" evidence="11">
    <location>
        <begin position="1288"/>
        <end position="1352"/>
    </location>
</feature>
<dbReference type="EMBL" id="VTET01000006">
    <property type="protein sequence ID" value="TYS71609.1"/>
    <property type="molecule type" value="Genomic_DNA"/>
</dbReference>
<reference evidence="12 13" key="1">
    <citation type="submission" date="2019-08" db="EMBL/GenBank/DDBJ databases">
        <title>Bacillus genomes from the desert of Cuatro Cienegas, Coahuila.</title>
        <authorList>
            <person name="Olmedo-Alvarez G."/>
        </authorList>
    </citation>
    <scope>NUCLEOTIDE SEQUENCE [LARGE SCALE GENOMIC DNA]</scope>
    <source>
        <strain evidence="12 13">CH98b_3T</strain>
    </source>
</reference>
<dbReference type="OrthoDB" id="9798386at2"/>
<dbReference type="Gene3D" id="3.40.50.200">
    <property type="entry name" value="Peptidase S8/S53 domain"/>
    <property type="match status" value="1"/>
</dbReference>
<keyword evidence="2" id="KW-0134">Cell wall</keyword>
<dbReference type="Gene3D" id="3.50.30.30">
    <property type="match status" value="1"/>
</dbReference>
<keyword evidence="4 9" id="KW-0645">Protease</keyword>
<dbReference type="PANTHER" id="PTHR43806:SF65">
    <property type="entry name" value="SERINE PROTEASE APRX"/>
    <property type="match status" value="1"/>
</dbReference>
<dbReference type="InterPro" id="IPR018247">
    <property type="entry name" value="EF_Hand_1_Ca_BS"/>
</dbReference>
<dbReference type="InterPro" id="IPR010259">
    <property type="entry name" value="S8pro/Inhibitor_I9"/>
</dbReference>
<dbReference type="InterPro" id="IPR050131">
    <property type="entry name" value="Peptidase_S8_subtilisin-like"/>
</dbReference>
<evidence type="ECO:0000313" key="12">
    <source>
        <dbReference type="EMBL" id="TYS71609.1"/>
    </source>
</evidence>
<feature type="active site" description="Charge relay system" evidence="8 9">
    <location>
        <position position="284"/>
    </location>
</feature>
<dbReference type="InterPro" id="IPR000209">
    <property type="entry name" value="Peptidase_S8/S53_dom"/>
</dbReference>
<evidence type="ECO:0000256" key="5">
    <source>
        <dbReference type="ARBA" id="ARBA00022729"/>
    </source>
</evidence>
<dbReference type="SUPFAM" id="SSF52743">
    <property type="entry name" value="Subtilisin-like"/>
    <property type="match status" value="1"/>
</dbReference>
<evidence type="ECO:0000256" key="1">
    <source>
        <dbReference type="ARBA" id="ARBA00011073"/>
    </source>
</evidence>
<comment type="caution">
    <text evidence="12">The sequence shown here is derived from an EMBL/GenBank/DDBJ whole genome shotgun (WGS) entry which is preliminary data.</text>
</comment>
<dbReference type="InterPro" id="IPR036852">
    <property type="entry name" value="Peptidase_S8/S53_dom_sf"/>
</dbReference>
<dbReference type="PROSITE" id="PS00136">
    <property type="entry name" value="SUBTILASE_ASP"/>
    <property type="match status" value="1"/>
</dbReference>
<comment type="similarity">
    <text evidence="1 9 10">Belongs to the peptidase S8 family.</text>
</comment>
<evidence type="ECO:0000256" key="6">
    <source>
        <dbReference type="ARBA" id="ARBA00022801"/>
    </source>
</evidence>
<evidence type="ECO:0000256" key="3">
    <source>
        <dbReference type="ARBA" id="ARBA00022525"/>
    </source>
</evidence>
<dbReference type="PROSITE" id="PS00137">
    <property type="entry name" value="SUBTILASE_HIS"/>
    <property type="match status" value="1"/>
</dbReference>
<dbReference type="InterPro" id="IPR046450">
    <property type="entry name" value="PA_dom_sf"/>
</dbReference>
<dbReference type="PROSITE" id="PS00018">
    <property type="entry name" value="EF_HAND_1"/>
    <property type="match status" value="1"/>
</dbReference>
<dbReference type="InterPro" id="IPR022398">
    <property type="entry name" value="Peptidase_S8_His-AS"/>
</dbReference>
<dbReference type="InterPro" id="IPR002105">
    <property type="entry name" value="Dockerin_1_rpt"/>
</dbReference>
<dbReference type="GO" id="GO:0004252">
    <property type="term" value="F:serine-type endopeptidase activity"/>
    <property type="evidence" value="ECO:0007669"/>
    <property type="project" value="UniProtKB-UniRule"/>
</dbReference>
<keyword evidence="6 9" id="KW-0378">Hydrolase</keyword>
<dbReference type="Pfam" id="PF05922">
    <property type="entry name" value="Inhibitor_I9"/>
    <property type="match status" value="1"/>
</dbReference>
<dbReference type="SUPFAM" id="SSF52025">
    <property type="entry name" value="PA domain"/>
    <property type="match status" value="1"/>
</dbReference>
<dbReference type="PROSITE" id="PS00138">
    <property type="entry name" value="SUBTILASE_SER"/>
    <property type="match status" value="1"/>
</dbReference>
<dbReference type="InterPro" id="IPR016134">
    <property type="entry name" value="Dockerin_dom"/>
</dbReference>
<dbReference type="SUPFAM" id="SSF63446">
    <property type="entry name" value="Type I dockerin domain"/>
    <property type="match status" value="1"/>
</dbReference>
<dbReference type="GO" id="GO:0006508">
    <property type="term" value="P:proteolysis"/>
    <property type="evidence" value="ECO:0007669"/>
    <property type="project" value="UniProtKB-KW"/>
</dbReference>
<keyword evidence="5" id="KW-0732">Signal</keyword>
<organism evidence="12 13">
    <name type="scientific">Sutcliffiella horikoshii</name>
    <dbReference type="NCBI Taxonomy" id="79883"/>
    <lineage>
        <taxon>Bacteria</taxon>
        <taxon>Bacillati</taxon>
        <taxon>Bacillota</taxon>
        <taxon>Bacilli</taxon>
        <taxon>Bacillales</taxon>
        <taxon>Bacillaceae</taxon>
        <taxon>Sutcliffiella</taxon>
    </lineage>
</organism>
<dbReference type="PRINTS" id="PR00723">
    <property type="entry name" value="SUBTILISIN"/>
</dbReference>
<evidence type="ECO:0000256" key="4">
    <source>
        <dbReference type="ARBA" id="ARBA00022670"/>
    </source>
</evidence>
<dbReference type="PROSITE" id="PS51892">
    <property type="entry name" value="SUBTILASE"/>
    <property type="match status" value="1"/>
</dbReference>
<name>A0A5D4T8K6_9BACI</name>
<feature type="active site" description="Charge relay system" evidence="8 9">
    <location>
        <position position="230"/>
    </location>
</feature>
<evidence type="ECO:0000256" key="9">
    <source>
        <dbReference type="PROSITE-ProRule" id="PRU01240"/>
    </source>
</evidence>
<keyword evidence="3" id="KW-0964">Secreted</keyword>